<dbReference type="GO" id="GO:0005524">
    <property type="term" value="F:ATP binding"/>
    <property type="evidence" value="ECO:0007669"/>
    <property type="project" value="UniProtKB-KW"/>
</dbReference>
<dbReference type="Pfam" id="PF00005">
    <property type="entry name" value="ABC_tran"/>
    <property type="match status" value="1"/>
</dbReference>
<dbReference type="InterPro" id="IPR003439">
    <property type="entry name" value="ABC_transporter-like_ATP-bd"/>
</dbReference>
<evidence type="ECO:0000256" key="4">
    <source>
        <dbReference type="SAM" id="MobiDB-lite"/>
    </source>
</evidence>
<gene>
    <name evidence="6" type="ORF">NF556_17855</name>
</gene>
<dbReference type="RefSeq" id="WP_252592518.1">
    <property type="nucleotide sequence ID" value="NZ_CP099489.1"/>
</dbReference>
<keyword evidence="2" id="KW-0547">Nucleotide-binding</keyword>
<feature type="region of interest" description="Disordered" evidence="4">
    <location>
        <begin position="262"/>
        <end position="289"/>
    </location>
</feature>
<organism evidence="6 7">
    <name type="scientific">Ornithinimicrobium faecis</name>
    <dbReference type="NCBI Taxonomy" id="2934158"/>
    <lineage>
        <taxon>Bacteria</taxon>
        <taxon>Bacillati</taxon>
        <taxon>Actinomycetota</taxon>
        <taxon>Actinomycetes</taxon>
        <taxon>Micrococcales</taxon>
        <taxon>Ornithinimicrobiaceae</taxon>
        <taxon>Ornithinimicrobium</taxon>
    </lineage>
</organism>
<dbReference type="CDD" id="cd03255">
    <property type="entry name" value="ABC_MJ0796_LolCDE_FtsE"/>
    <property type="match status" value="1"/>
</dbReference>
<keyword evidence="3 6" id="KW-0067">ATP-binding</keyword>
<dbReference type="SMART" id="SM00382">
    <property type="entry name" value="AAA"/>
    <property type="match status" value="1"/>
</dbReference>
<sequence>MSTQTQAPVRRDPRSADARDVAVRLEDVSRVFRRGGEVKALDGVSLSVPRGSFLAVMGRSGSGKSTLLQIAAGLDVPTSGSVWIGDTEVSSLRETPRTRFRRDRVGFVFQGYNLLPSLTVEENITLPLRLAGTAVDRAWVGTLVEQTGLADLLHRLPGELSGGQQQRVAITRALGPRPDVVFADEPTGALDLATGQRVLALLGELVAEHGQTVVMVTHDPGAAAFAHDTVVMADGRIREVLLSPDAESLAAVLGEQSVLDAQGGPDAGAQGVPDGEGVLDAQGVLGGQR</sequence>
<dbReference type="InterPro" id="IPR003593">
    <property type="entry name" value="AAA+_ATPase"/>
</dbReference>
<accession>A0ABY4YT58</accession>
<evidence type="ECO:0000259" key="5">
    <source>
        <dbReference type="PROSITE" id="PS50893"/>
    </source>
</evidence>
<keyword evidence="7" id="KW-1185">Reference proteome</keyword>
<proteinExistence type="predicted"/>
<dbReference type="PANTHER" id="PTHR24220">
    <property type="entry name" value="IMPORT ATP-BINDING PROTEIN"/>
    <property type="match status" value="1"/>
</dbReference>
<dbReference type="SUPFAM" id="SSF52540">
    <property type="entry name" value="P-loop containing nucleoside triphosphate hydrolases"/>
    <property type="match status" value="1"/>
</dbReference>
<evidence type="ECO:0000313" key="7">
    <source>
        <dbReference type="Proteomes" id="UP001056455"/>
    </source>
</evidence>
<feature type="domain" description="ABC transporter" evidence="5">
    <location>
        <begin position="23"/>
        <end position="259"/>
    </location>
</feature>
<reference evidence="6" key="1">
    <citation type="submission" date="2022-06" db="EMBL/GenBank/DDBJ databases">
        <title>Ornithinimicrobium HY1793.</title>
        <authorList>
            <person name="Huang Y."/>
        </authorList>
    </citation>
    <scope>NUCLEOTIDE SEQUENCE</scope>
    <source>
        <strain evidence="6">HY1793</strain>
    </source>
</reference>
<feature type="compositionally biased region" description="Low complexity" evidence="4">
    <location>
        <begin position="262"/>
        <end position="275"/>
    </location>
</feature>
<name>A0ABY4YT58_9MICO</name>
<dbReference type="Gene3D" id="3.40.50.300">
    <property type="entry name" value="P-loop containing nucleotide triphosphate hydrolases"/>
    <property type="match status" value="1"/>
</dbReference>
<protein>
    <submittedName>
        <fullName evidence="6">ABC transporter ATP-binding protein</fullName>
    </submittedName>
</protein>
<dbReference type="PANTHER" id="PTHR24220:SF685">
    <property type="entry name" value="ABC TRANSPORTER RELATED"/>
    <property type="match status" value="1"/>
</dbReference>
<dbReference type="PROSITE" id="PS50893">
    <property type="entry name" value="ABC_TRANSPORTER_2"/>
    <property type="match status" value="1"/>
</dbReference>
<dbReference type="InterPro" id="IPR027417">
    <property type="entry name" value="P-loop_NTPase"/>
</dbReference>
<dbReference type="InterPro" id="IPR015854">
    <property type="entry name" value="ABC_transpr_LolD-like"/>
</dbReference>
<dbReference type="EMBL" id="CP099489">
    <property type="protein sequence ID" value="USQ79445.1"/>
    <property type="molecule type" value="Genomic_DNA"/>
</dbReference>
<evidence type="ECO:0000256" key="2">
    <source>
        <dbReference type="ARBA" id="ARBA00022741"/>
    </source>
</evidence>
<dbReference type="InterPro" id="IPR017911">
    <property type="entry name" value="MacB-like_ATP-bd"/>
</dbReference>
<dbReference type="Proteomes" id="UP001056455">
    <property type="component" value="Chromosome"/>
</dbReference>
<evidence type="ECO:0000256" key="1">
    <source>
        <dbReference type="ARBA" id="ARBA00022448"/>
    </source>
</evidence>
<keyword evidence="1" id="KW-0813">Transport</keyword>
<evidence type="ECO:0000256" key="3">
    <source>
        <dbReference type="ARBA" id="ARBA00022840"/>
    </source>
</evidence>
<evidence type="ECO:0000313" key="6">
    <source>
        <dbReference type="EMBL" id="USQ79445.1"/>
    </source>
</evidence>